<evidence type="ECO:0000256" key="7">
    <source>
        <dbReference type="PROSITE-ProRule" id="PRU00125"/>
    </source>
</evidence>
<dbReference type="CDD" id="cd08368">
    <property type="entry name" value="LIM"/>
    <property type="match status" value="1"/>
</dbReference>
<keyword evidence="6" id="KW-0539">Nucleus</keyword>
<evidence type="ECO:0000313" key="11">
    <source>
        <dbReference type="Proteomes" id="UP001165289"/>
    </source>
</evidence>
<dbReference type="PANTHER" id="PTHR24215">
    <property type="entry name" value="RHO-GTPASE-ACTIVATING PROTEIN LRG1"/>
    <property type="match status" value="1"/>
</dbReference>
<dbReference type="GO" id="GO:0005634">
    <property type="term" value="C:nucleus"/>
    <property type="evidence" value="ECO:0007669"/>
    <property type="project" value="UniProtKB-SubCell"/>
</dbReference>
<dbReference type="Pfam" id="PF00412">
    <property type="entry name" value="LIM"/>
    <property type="match status" value="1"/>
</dbReference>
<organism evidence="10 11">
    <name type="scientific">Oopsacas minuta</name>
    <dbReference type="NCBI Taxonomy" id="111878"/>
    <lineage>
        <taxon>Eukaryota</taxon>
        <taxon>Metazoa</taxon>
        <taxon>Porifera</taxon>
        <taxon>Hexactinellida</taxon>
        <taxon>Hexasterophora</taxon>
        <taxon>Lyssacinosida</taxon>
        <taxon>Leucopsacidae</taxon>
        <taxon>Oopsacas</taxon>
    </lineage>
</organism>
<dbReference type="PROSITE" id="PS50023">
    <property type="entry name" value="LIM_DOMAIN_2"/>
    <property type="match status" value="1"/>
</dbReference>
<sequence>MHHPLSRRGSQEYIKRPKSAQGILKCPSPLTICSFDADFHSQRSTDLSPLIDYNFSPLDQVNRSNSLSIGGLRPRCYTSSGIHRPTNQAPTNKSHPLQSAFRSRSMSTQQNMFTRLHDREPLGQRTSLPSLTNLKLRPNNSYISQTFAPLFKHSISLSDNDISLLWSRNKTQGENIDTVDTYSLRVKRWFSSRAERLNATMAPKAHPFSHLLSFKYVQFSWYNDTCYTRSADKCRGCEGDFFQQEPCLLHDNRLWHYGCLRCDECNHEILPNTPYLCPVDTDVKLSEVKPLLTGTQSLGRKRKYSFSPEYWKGVTQVICMKCVPTCNSCIMSILENHVMALGKHWHRECFRCSACGDRLGDNSKVYGKKGDACCSRCILPLFGQALMDPKLLRSALSLESSDDDTPVDDNQAPTNFGICRENSLLFSSVTEMASAFAYALSVMLIYDYLEMYSRKVCRPTVVIHYLHLVP</sequence>
<dbReference type="Gene3D" id="2.10.110.10">
    <property type="entry name" value="Cysteine Rich Protein"/>
    <property type="match status" value="2"/>
</dbReference>
<proteinExistence type="predicted"/>
<dbReference type="PROSITE" id="PS00478">
    <property type="entry name" value="LIM_DOMAIN_1"/>
    <property type="match status" value="1"/>
</dbReference>
<dbReference type="GO" id="GO:0005737">
    <property type="term" value="C:cytoplasm"/>
    <property type="evidence" value="ECO:0007669"/>
    <property type="project" value="TreeGrafter"/>
</dbReference>
<name>A0AAV7JTM8_9METZ</name>
<evidence type="ECO:0000256" key="6">
    <source>
        <dbReference type="ARBA" id="ARBA00023242"/>
    </source>
</evidence>
<keyword evidence="2 7" id="KW-0479">Metal-binding</keyword>
<evidence type="ECO:0000256" key="8">
    <source>
        <dbReference type="SAM" id="MobiDB-lite"/>
    </source>
</evidence>
<dbReference type="GO" id="GO:0030036">
    <property type="term" value="P:actin cytoskeleton organization"/>
    <property type="evidence" value="ECO:0007669"/>
    <property type="project" value="TreeGrafter"/>
</dbReference>
<dbReference type="GO" id="GO:0046872">
    <property type="term" value="F:metal ion binding"/>
    <property type="evidence" value="ECO:0007669"/>
    <property type="project" value="UniProtKB-KW"/>
</dbReference>
<feature type="region of interest" description="Disordered" evidence="8">
    <location>
        <begin position="79"/>
        <end position="99"/>
    </location>
</feature>
<evidence type="ECO:0000259" key="9">
    <source>
        <dbReference type="PROSITE" id="PS50023"/>
    </source>
</evidence>
<dbReference type="Proteomes" id="UP001165289">
    <property type="component" value="Unassembled WGS sequence"/>
</dbReference>
<evidence type="ECO:0000256" key="5">
    <source>
        <dbReference type="ARBA" id="ARBA00023038"/>
    </source>
</evidence>
<evidence type="ECO:0000256" key="1">
    <source>
        <dbReference type="ARBA" id="ARBA00004123"/>
    </source>
</evidence>
<keyword evidence="3" id="KW-0677">Repeat</keyword>
<evidence type="ECO:0000256" key="2">
    <source>
        <dbReference type="ARBA" id="ARBA00022723"/>
    </source>
</evidence>
<reference evidence="10 11" key="1">
    <citation type="journal article" date="2023" name="BMC Biol.">
        <title>The compact genome of the sponge Oopsacas minuta (Hexactinellida) is lacking key metazoan core genes.</title>
        <authorList>
            <person name="Santini S."/>
            <person name="Schenkelaars Q."/>
            <person name="Jourda C."/>
            <person name="Duchesne M."/>
            <person name="Belahbib H."/>
            <person name="Rocher C."/>
            <person name="Selva M."/>
            <person name="Riesgo A."/>
            <person name="Vervoort M."/>
            <person name="Leys S.P."/>
            <person name="Kodjabachian L."/>
            <person name="Le Bivic A."/>
            <person name="Borchiellini C."/>
            <person name="Claverie J.M."/>
            <person name="Renard E."/>
        </authorList>
    </citation>
    <scope>NUCLEOTIDE SEQUENCE [LARGE SCALE GENOMIC DNA]</scope>
    <source>
        <strain evidence="10">SPO-2</strain>
    </source>
</reference>
<accession>A0AAV7JTM8</accession>
<feature type="domain" description="LIM zinc-binding" evidence="9">
    <location>
        <begin position="324"/>
        <end position="384"/>
    </location>
</feature>
<dbReference type="SMART" id="SM00132">
    <property type="entry name" value="LIM"/>
    <property type="match status" value="2"/>
</dbReference>
<evidence type="ECO:0000313" key="10">
    <source>
        <dbReference type="EMBL" id="KAI6652296.1"/>
    </source>
</evidence>
<protein>
    <recommendedName>
        <fullName evidence="9">LIM zinc-binding domain-containing protein</fullName>
    </recommendedName>
</protein>
<comment type="caution">
    <text evidence="10">The sequence shown here is derived from an EMBL/GenBank/DDBJ whole genome shotgun (WGS) entry which is preliminary data.</text>
</comment>
<dbReference type="EMBL" id="JAKMXF010000299">
    <property type="protein sequence ID" value="KAI6652296.1"/>
    <property type="molecule type" value="Genomic_DNA"/>
</dbReference>
<dbReference type="InterPro" id="IPR001781">
    <property type="entry name" value="Znf_LIM"/>
</dbReference>
<dbReference type="AlphaFoldDB" id="A0AAV7JTM8"/>
<evidence type="ECO:0000256" key="4">
    <source>
        <dbReference type="ARBA" id="ARBA00022833"/>
    </source>
</evidence>
<keyword evidence="4 7" id="KW-0862">Zinc</keyword>
<dbReference type="PANTHER" id="PTHR24215:SF35">
    <property type="entry name" value="MUSCLE LIM PROTEIN MLP84B"/>
    <property type="match status" value="1"/>
</dbReference>
<keyword evidence="11" id="KW-1185">Reference proteome</keyword>
<keyword evidence="5 7" id="KW-0440">LIM domain</keyword>
<feature type="region of interest" description="Disordered" evidence="8">
    <location>
        <begin position="1"/>
        <end position="20"/>
    </location>
</feature>
<comment type="subcellular location">
    <subcellularLocation>
        <location evidence="1">Nucleus</location>
    </subcellularLocation>
</comment>
<gene>
    <name evidence="10" type="ORF">LOD99_7311</name>
</gene>
<evidence type="ECO:0000256" key="3">
    <source>
        <dbReference type="ARBA" id="ARBA00022737"/>
    </source>
</evidence>